<dbReference type="Pfam" id="PF05023">
    <property type="entry name" value="Phytochelatin"/>
    <property type="match status" value="1"/>
</dbReference>
<dbReference type="GO" id="GO:0046938">
    <property type="term" value="P:phytochelatin biosynthetic process"/>
    <property type="evidence" value="ECO:0007669"/>
    <property type="project" value="InterPro"/>
</dbReference>
<dbReference type="Proteomes" id="UP000246352">
    <property type="component" value="Unassembled WGS sequence"/>
</dbReference>
<reference evidence="7 8" key="1">
    <citation type="submission" date="2018-05" db="EMBL/GenBank/DDBJ databases">
        <title>Genomic Encyclopedia of Type Strains, Phase IV (KMG-IV): sequencing the most valuable type-strain genomes for metagenomic binning, comparative biology and taxonomic classification.</title>
        <authorList>
            <person name="Goeker M."/>
        </authorList>
    </citation>
    <scope>NUCLEOTIDE SEQUENCE [LARGE SCALE GENOMIC DNA]</scope>
    <source>
        <strain evidence="7 8">DSM 16791</strain>
    </source>
</reference>
<name>A0A317PC35_9HYPH</name>
<dbReference type="Gene3D" id="3.90.70.30">
    <property type="entry name" value="Phytochelatin synthase, N-terminal domain"/>
    <property type="match status" value="1"/>
</dbReference>
<organism evidence="7 8">
    <name type="scientific">Hoeflea marina</name>
    <dbReference type="NCBI Taxonomy" id="274592"/>
    <lineage>
        <taxon>Bacteria</taxon>
        <taxon>Pseudomonadati</taxon>
        <taxon>Pseudomonadota</taxon>
        <taxon>Alphaproteobacteria</taxon>
        <taxon>Hyphomicrobiales</taxon>
        <taxon>Rhizobiaceae</taxon>
        <taxon>Hoeflea</taxon>
    </lineage>
</organism>
<dbReference type="PANTHER" id="PTHR33447">
    <property type="entry name" value="GLUTATHIONE GAMMA-GLUTAMYLCYSTEINYLTRANSFERASE"/>
    <property type="match status" value="1"/>
</dbReference>
<evidence type="ECO:0000313" key="7">
    <source>
        <dbReference type="EMBL" id="PWV95625.1"/>
    </source>
</evidence>
<keyword evidence="5" id="KW-0732">Signal</keyword>
<feature type="chain" id="PRO_5016384758" description="glutathione gamma-glutamylcysteinyltransferase" evidence="5">
    <location>
        <begin position="24"/>
        <end position="231"/>
    </location>
</feature>
<dbReference type="EMBL" id="QGTR01000009">
    <property type="protein sequence ID" value="PWV95625.1"/>
    <property type="molecule type" value="Genomic_DNA"/>
</dbReference>
<evidence type="ECO:0000256" key="1">
    <source>
        <dbReference type="ARBA" id="ARBA00012468"/>
    </source>
</evidence>
<dbReference type="InterPro" id="IPR040409">
    <property type="entry name" value="PCS-like"/>
</dbReference>
<evidence type="ECO:0000256" key="5">
    <source>
        <dbReference type="SAM" id="SignalP"/>
    </source>
</evidence>
<dbReference type="GO" id="GO:0016756">
    <property type="term" value="F:glutathione gamma-glutamylcysteinyltransferase activity"/>
    <property type="evidence" value="ECO:0007669"/>
    <property type="project" value="UniProtKB-EC"/>
</dbReference>
<evidence type="ECO:0000259" key="6">
    <source>
        <dbReference type="PROSITE" id="PS51443"/>
    </source>
</evidence>
<dbReference type="EC" id="2.3.2.15" evidence="1"/>
<gene>
    <name evidence="7" type="ORF">DFR52_10920</name>
</gene>
<protein>
    <recommendedName>
        <fullName evidence="1">glutathione gamma-glutamylcysteinyltransferase</fullName>
        <ecNumber evidence="1">2.3.2.15</ecNumber>
    </recommendedName>
</protein>
<accession>A0A317PC35</accession>
<keyword evidence="2" id="KW-0104">Cadmium</keyword>
<evidence type="ECO:0000256" key="4">
    <source>
        <dbReference type="ARBA" id="ARBA00022723"/>
    </source>
</evidence>
<dbReference type="GO" id="GO:0010038">
    <property type="term" value="P:response to metal ion"/>
    <property type="evidence" value="ECO:0007669"/>
    <property type="project" value="InterPro"/>
</dbReference>
<dbReference type="InterPro" id="IPR007719">
    <property type="entry name" value="PCS_N"/>
</dbReference>
<proteinExistence type="predicted"/>
<feature type="domain" description="Peptidase C83" evidence="6">
    <location>
        <begin position="7"/>
        <end position="231"/>
    </location>
</feature>
<dbReference type="InterPro" id="IPR038156">
    <property type="entry name" value="PCS_N_sf"/>
</dbReference>
<dbReference type="PROSITE" id="PS51443">
    <property type="entry name" value="PCS"/>
    <property type="match status" value="1"/>
</dbReference>
<keyword evidence="4" id="KW-0479">Metal-binding</keyword>
<evidence type="ECO:0000313" key="8">
    <source>
        <dbReference type="Proteomes" id="UP000246352"/>
    </source>
</evidence>
<sequence length="231" mass="25489">MKRFLKNSVCFGLLALAPVAAFADELIYLPDAGGMELFKGAELDAPYFSLASYLDSEHILTFCGPATIAAVMNSLGGDRPVAQRLYPWPFFNQENIFSAENEKVKSYPMVEHEGLVLSQLAQFFTNLGVSAEFRHADEFDEAGLRDTVKKVLADPAKRLVINYSRKPIGQKGDGHISPVAAYDADTDRVLVLDVAKYKYPPVWMTIADLYKAMATTDTGSNKLRGLVVVTR</sequence>
<evidence type="ECO:0000256" key="2">
    <source>
        <dbReference type="ARBA" id="ARBA00022539"/>
    </source>
</evidence>
<dbReference type="GO" id="GO:0046872">
    <property type="term" value="F:metal ion binding"/>
    <property type="evidence" value="ECO:0007669"/>
    <property type="project" value="UniProtKB-KW"/>
</dbReference>
<dbReference type="PANTHER" id="PTHR33447:SF20">
    <property type="entry name" value="GLUTATHIONE GAMMA-GLUTAMYLCYSTEINYLTRANSFERASE"/>
    <property type="match status" value="1"/>
</dbReference>
<keyword evidence="3" id="KW-0808">Transferase</keyword>
<dbReference type="SUPFAM" id="SSF54001">
    <property type="entry name" value="Cysteine proteinases"/>
    <property type="match status" value="1"/>
</dbReference>
<feature type="signal peptide" evidence="5">
    <location>
        <begin position="1"/>
        <end position="23"/>
    </location>
</feature>
<dbReference type="InterPro" id="IPR038765">
    <property type="entry name" value="Papain-like_cys_pep_sf"/>
</dbReference>
<comment type="caution">
    <text evidence="7">The sequence shown here is derived from an EMBL/GenBank/DDBJ whole genome shotgun (WGS) entry which is preliminary data.</text>
</comment>
<dbReference type="OrthoDB" id="8560621at2"/>
<dbReference type="RefSeq" id="WP_110034449.1">
    <property type="nucleotide sequence ID" value="NZ_QGTR01000009.1"/>
</dbReference>
<evidence type="ECO:0000256" key="3">
    <source>
        <dbReference type="ARBA" id="ARBA00022679"/>
    </source>
</evidence>
<keyword evidence="8" id="KW-1185">Reference proteome</keyword>
<dbReference type="AlphaFoldDB" id="A0A317PC35"/>